<sequence>MTADPPEEPTGLDDLLHEPPARRAPERAGPRAYRHPAYYVSLTVVVMLVLGMIAGLAVLAADPPVRRVAGTAAGLDIPALPVPTSSTPVEATPPPVPPPDGYAALAAHPLSTSPAELWEVTCLLPTFDADAQEAFYAAAAVCADDAFGGLFAAAELPVPAVDVVTVQDGEVKSRCGAVAATASVTSCAGTVYMTPAYLRDVEGNGRYPGRYLGVFLREYAEVALLAGYGSTYEEAADESGVDDRLSLQATCLVGIASAAMAGHGSVDANITGEIRDRLSAVDALPDANSWLDKGFSSGRLSACDVWTTG</sequence>
<evidence type="ECO:0000313" key="4">
    <source>
        <dbReference type="Proteomes" id="UP001156441"/>
    </source>
</evidence>
<dbReference type="RefSeq" id="WP_260190677.1">
    <property type="nucleotide sequence ID" value="NZ_JAFFZE010000009.1"/>
</dbReference>
<proteinExistence type="predicted"/>
<evidence type="ECO:0008006" key="5">
    <source>
        <dbReference type="Google" id="ProtNLM"/>
    </source>
</evidence>
<dbReference type="Proteomes" id="UP001156441">
    <property type="component" value="Unassembled WGS sequence"/>
</dbReference>
<reference evidence="3 4" key="1">
    <citation type="submission" date="2021-02" db="EMBL/GenBank/DDBJ databases">
        <title>Actinophytocola xerophila sp. nov., isolated from soil of cotton cropping field.</title>
        <authorList>
            <person name="Huang R."/>
            <person name="Chen X."/>
            <person name="Ge X."/>
            <person name="Liu W."/>
        </authorList>
    </citation>
    <scope>NUCLEOTIDE SEQUENCE [LARGE SCALE GENOMIC DNA]</scope>
    <source>
        <strain evidence="3 4">S1-96</strain>
    </source>
</reference>
<comment type="caution">
    <text evidence="3">The sequence shown here is derived from an EMBL/GenBank/DDBJ whole genome shotgun (WGS) entry which is preliminary data.</text>
</comment>
<feature type="compositionally biased region" description="Basic and acidic residues" evidence="1">
    <location>
        <begin position="14"/>
        <end position="28"/>
    </location>
</feature>
<protein>
    <recommendedName>
        <fullName evidence="5">Metalloprotease</fullName>
    </recommendedName>
</protein>
<evidence type="ECO:0000256" key="2">
    <source>
        <dbReference type="SAM" id="Phobius"/>
    </source>
</evidence>
<feature type="transmembrane region" description="Helical" evidence="2">
    <location>
        <begin position="37"/>
        <end position="61"/>
    </location>
</feature>
<feature type="region of interest" description="Disordered" evidence="1">
    <location>
        <begin position="1"/>
        <end position="28"/>
    </location>
</feature>
<keyword evidence="2" id="KW-0812">Transmembrane</keyword>
<evidence type="ECO:0000313" key="3">
    <source>
        <dbReference type="EMBL" id="MCT2583306.1"/>
    </source>
</evidence>
<keyword evidence="2" id="KW-0472">Membrane</keyword>
<evidence type="ECO:0000256" key="1">
    <source>
        <dbReference type="SAM" id="MobiDB-lite"/>
    </source>
</evidence>
<keyword evidence="4" id="KW-1185">Reference proteome</keyword>
<gene>
    <name evidence="3" type="ORF">JT362_09280</name>
</gene>
<accession>A0ABT2J6A7</accession>
<feature type="compositionally biased region" description="Acidic residues" evidence="1">
    <location>
        <begin position="1"/>
        <end position="11"/>
    </location>
</feature>
<dbReference type="EMBL" id="JAFFZE010000009">
    <property type="protein sequence ID" value="MCT2583306.1"/>
    <property type="molecule type" value="Genomic_DNA"/>
</dbReference>
<name>A0ABT2J6A7_9PSEU</name>
<keyword evidence="2" id="KW-1133">Transmembrane helix</keyword>
<organism evidence="3 4">
    <name type="scientific">Actinophytocola gossypii</name>
    <dbReference type="NCBI Taxonomy" id="2812003"/>
    <lineage>
        <taxon>Bacteria</taxon>
        <taxon>Bacillati</taxon>
        <taxon>Actinomycetota</taxon>
        <taxon>Actinomycetes</taxon>
        <taxon>Pseudonocardiales</taxon>
        <taxon>Pseudonocardiaceae</taxon>
    </lineage>
</organism>